<name>A0A975IE54_9SPIR</name>
<dbReference type="GO" id="GO:0043138">
    <property type="term" value="F:3'-5' DNA helicase activity"/>
    <property type="evidence" value="ECO:0007669"/>
    <property type="project" value="UniProtKB-EC"/>
</dbReference>
<dbReference type="Gene3D" id="3.40.50.300">
    <property type="entry name" value="P-loop containing nucleotide triphosphate hydrolases"/>
    <property type="match status" value="2"/>
</dbReference>
<dbReference type="InterPro" id="IPR000212">
    <property type="entry name" value="DNA_helicase_UvrD/REP"/>
</dbReference>
<feature type="binding site" evidence="12">
    <location>
        <begin position="31"/>
        <end position="38"/>
    </location>
    <ligand>
        <name>ATP</name>
        <dbReference type="ChEBI" id="CHEBI:30616"/>
    </ligand>
</feature>
<dbReference type="EC" id="5.6.2.4" evidence="9"/>
<dbReference type="KEGG" id="tpav:HRQ91_04045"/>
<evidence type="ECO:0000256" key="8">
    <source>
        <dbReference type="ARBA" id="ARBA00034617"/>
    </source>
</evidence>
<sequence>MPFDLQSLKHELNPEQYRAVTTTEGPILIIAGAGSGKTRVITYRIAHMLNIGIPQSQILALTFTNKAAKEMETRIKELTGKKLQNLTVSTFHAFGVRILRKHIEKLGWRENFSIYDETDRSSLIKETGRELHFTQDSLDVYKIGGLFSNIKTGRKNWESANDMYKSLYESYQEGLKLFNAVDFDDLIVLPIKLFRSHPEVLEEYKNTYKYIMVDEFQDTSHQQYEMMRLLADKNVAVVGDDDQSIYSWRGADYRNIIQFEKDFPNVTEIRLEQNYRSTTTILAAANGVISHNTNRKDKKLWSEKRGGKPIEIFMPENETAEADFIAEMIQGVAAEERIKYDNFGVLIRANTQSRPIEEAFLEANIPYTMSGGTSFFQRKEIKDIISYLRVIANRNDDVNLLRIINVPRRGIGRTTIETLNNCAKAMECSIWTAMETILKTENAPVSENVKNDLRSFVSIIENNSSMISGKNLAKKTKALVDQINYRDHLITEYSKNEKAVRFKLLNIESFIDSMEIWENDADNYDGNLYTYLNRITLLSRDDLEDEDQGKVNLMTIHASKGLEFPVVFIAGAEEGLIPHARSVEENGGSVEEERRLFYVAITRARNKLFISACRKRRRQQSGVECEPSCFLDEIPQNLIEYHQPPKAPDDKTALEFLKQMKKNLRKS</sequence>
<dbReference type="InterPro" id="IPR027417">
    <property type="entry name" value="P-loop_NTPase"/>
</dbReference>
<dbReference type="AlphaFoldDB" id="A0A975IE54"/>
<evidence type="ECO:0000256" key="2">
    <source>
        <dbReference type="ARBA" id="ARBA00022741"/>
    </source>
</evidence>
<dbReference type="Gene3D" id="1.10.486.10">
    <property type="entry name" value="PCRA, domain 4"/>
    <property type="match status" value="1"/>
</dbReference>
<dbReference type="PANTHER" id="PTHR11070">
    <property type="entry name" value="UVRD / RECB / PCRA DNA HELICASE FAMILY MEMBER"/>
    <property type="match status" value="1"/>
</dbReference>
<gene>
    <name evidence="15" type="ORF">HRQ91_04045</name>
</gene>
<accession>A0A975IE54</accession>
<feature type="domain" description="UvrD-like helicase C-terminal" evidence="14">
    <location>
        <begin position="279"/>
        <end position="561"/>
    </location>
</feature>
<dbReference type="GO" id="GO:0005829">
    <property type="term" value="C:cytosol"/>
    <property type="evidence" value="ECO:0007669"/>
    <property type="project" value="TreeGrafter"/>
</dbReference>
<dbReference type="GO" id="GO:0016787">
    <property type="term" value="F:hydrolase activity"/>
    <property type="evidence" value="ECO:0007669"/>
    <property type="project" value="UniProtKB-UniRule"/>
</dbReference>
<dbReference type="InterPro" id="IPR014017">
    <property type="entry name" value="DNA_helicase_UvrD-like_C"/>
</dbReference>
<keyword evidence="2 12" id="KW-0547">Nucleotide-binding</keyword>
<proteinExistence type="inferred from homology"/>
<evidence type="ECO:0000256" key="6">
    <source>
        <dbReference type="ARBA" id="ARBA00023125"/>
    </source>
</evidence>
<dbReference type="GO" id="GO:0005524">
    <property type="term" value="F:ATP binding"/>
    <property type="evidence" value="ECO:0007669"/>
    <property type="project" value="UniProtKB-UniRule"/>
</dbReference>
<dbReference type="CDD" id="cd18807">
    <property type="entry name" value="SF1_C_UvrD"/>
    <property type="match status" value="1"/>
</dbReference>
<evidence type="ECO:0000256" key="11">
    <source>
        <dbReference type="ARBA" id="ARBA00048988"/>
    </source>
</evidence>
<organism evidence="15 16">
    <name type="scientific">Treponema parvum</name>
    <dbReference type="NCBI Taxonomy" id="138851"/>
    <lineage>
        <taxon>Bacteria</taxon>
        <taxon>Pseudomonadati</taxon>
        <taxon>Spirochaetota</taxon>
        <taxon>Spirochaetia</taxon>
        <taxon>Spirochaetales</taxon>
        <taxon>Treponemataceae</taxon>
        <taxon>Treponema</taxon>
    </lineage>
</organism>
<dbReference type="Gene3D" id="1.10.10.160">
    <property type="match status" value="1"/>
</dbReference>
<dbReference type="RefSeq" id="WP_210120380.1">
    <property type="nucleotide sequence ID" value="NZ_CP054142.1"/>
</dbReference>
<evidence type="ECO:0000256" key="9">
    <source>
        <dbReference type="ARBA" id="ARBA00034808"/>
    </source>
</evidence>
<evidence type="ECO:0000313" key="15">
    <source>
        <dbReference type="EMBL" id="QTQ13695.1"/>
    </source>
</evidence>
<evidence type="ECO:0000259" key="14">
    <source>
        <dbReference type="PROSITE" id="PS51217"/>
    </source>
</evidence>
<evidence type="ECO:0000259" key="13">
    <source>
        <dbReference type="PROSITE" id="PS51198"/>
    </source>
</evidence>
<evidence type="ECO:0000256" key="5">
    <source>
        <dbReference type="ARBA" id="ARBA00022840"/>
    </source>
</evidence>
<dbReference type="PROSITE" id="PS51198">
    <property type="entry name" value="UVRD_HELICASE_ATP_BIND"/>
    <property type="match status" value="1"/>
</dbReference>
<evidence type="ECO:0000256" key="1">
    <source>
        <dbReference type="ARBA" id="ARBA00009922"/>
    </source>
</evidence>
<keyword evidence="7" id="KW-0413">Isomerase</keyword>
<keyword evidence="6" id="KW-0238">DNA-binding</keyword>
<protein>
    <recommendedName>
        <fullName evidence="9">DNA 3'-5' helicase</fullName>
        <ecNumber evidence="9">5.6.2.4</ecNumber>
    </recommendedName>
    <alternativeName>
        <fullName evidence="10">DNA 3'-5' helicase II</fullName>
    </alternativeName>
</protein>
<keyword evidence="4 12" id="KW-0347">Helicase</keyword>
<keyword evidence="16" id="KW-1185">Reference proteome</keyword>
<comment type="catalytic activity">
    <reaction evidence="11">
        <text>ATP + H2O = ADP + phosphate + H(+)</text>
        <dbReference type="Rhea" id="RHEA:13065"/>
        <dbReference type="ChEBI" id="CHEBI:15377"/>
        <dbReference type="ChEBI" id="CHEBI:15378"/>
        <dbReference type="ChEBI" id="CHEBI:30616"/>
        <dbReference type="ChEBI" id="CHEBI:43474"/>
        <dbReference type="ChEBI" id="CHEBI:456216"/>
        <dbReference type="EC" id="5.6.2.4"/>
    </reaction>
</comment>
<evidence type="ECO:0000256" key="10">
    <source>
        <dbReference type="ARBA" id="ARBA00034923"/>
    </source>
</evidence>
<evidence type="ECO:0000256" key="7">
    <source>
        <dbReference type="ARBA" id="ARBA00023235"/>
    </source>
</evidence>
<dbReference type="GO" id="GO:0033202">
    <property type="term" value="C:DNA helicase complex"/>
    <property type="evidence" value="ECO:0007669"/>
    <property type="project" value="TreeGrafter"/>
</dbReference>
<dbReference type="Pfam" id="PF00580">
    <property type="entry name" value="UvrD-helicase"/>
    <property type="match status" value="1"/>
</dbReference>
<dbReference type="GO" id="GO:0003677">
    <property type="term" value="F:DNA binding"/>
    <property type="evidence" value="ECO:0007669"/>
    <property type="project" value="UniProtKB-KW"/>
</dbReference>
<evidence type="ECO:0000313" key="16">
    <source>
        <dbReference type="Proteomes" id="UP000671908"/>
    </source>
</evidence>
<evidence type="ECO:0000256" key="4">
    <source>
        <dbReference type="ARBA" id="ARBA00022806"/>
    </source>
</evidence>
<dbReference type="EMBL" id="CP054142">
    <property type="protein sequence ID" value="QTQ13695.1"/>
    <property type="molecule type" value="Genomic_DNA"/>
</dbReference>
<dbReference type="PANTHER" id="PTHR11070:SF2">
    <property type="entry name" value="ATP-DEPENDENT DNA HELICASE SRS2"/>
    <property type="match status" value="1"/>
</dbReference>
<comment type="catalytic activity">
    <reaction evidence="8">
        <text>Couples ATP hydrolysis with the unwinding of duplex DNA by translocating in the 3'-5' direction.</text>
        <dbReference type="EC" id="5.6.2.4"/>
    </reaction>
</comment>
<dbReference type="GO" id="GO:0000725">
    <property type="term" value="P:recombinational repair"/>
    <property type="evidence" value="ECO:0007669"/>
    <property type="project" value="TreeGrafter"/>
</dbReference>
<dbReference type="CDD" id="cd17932">
    <property type="entry name" value="DEXQc_UvrD"/>
    <property type="match status" value="1"/>
</dbReference>
<dbReference type="PROSITE" id="PS51217">
    <property type="entry name" value="UVRD_HELICASE_CTER"/>
    <property type="match status" value="1"/>
</dbReference>
<evidence type="ECO:0000256" key="12">
    <source>
        <dbReference type="PROSITE-ProRule" id="PRU00560"/>
    </source>
</evidence>
<reference evidence="15 16" key="1">
    <citation type="journal article" date="2021" name="Microbiol. Resour. Announc.">
        <title>Complete Genome Sequences of Three Human Oral Treponema parvum Isolates.</title>
        <authorList>
            <person name="Zeng H."/>
            <person name="Watt R.M."/>
        </authorList>
    </citation>
    <scope>NUCLEOTIDE SEQUENCE [LARGE SCALE GENOMIC DNA]</scope>
    <source>
        <strain evidence="15 16">ATCC 700770</strain>
    </source>
</reference>
<keyword evidence="3 12" id="KW-0378">Hydrolase</keyword>
<dbReference type="InterPro" id="IPR014016">
    <property type="entry name" value="UvrD-like_ATP-bd"/>
</dbReference>
<dbReference type="SUPFAM" id="SSF52540">
    <property type="entry name" value="P-loop containing nucleoside triphosphate hydrolases"/>
    <property type="match status" value="1"/>
</dbReference>
<dbReference type="Pfam" id="PF13361">
    <property type="entry name" value="UvrD_C"/>
    <property type="match status" value="1"/>
</dbReference>
<keyword evidence="5 12" id="KW-0067">ATP-binding</keyword>
<evidence type="ECO:0000256" key="3">
    <source>
        <dbReference type="ARBA" id="ARBA00022801"/>
    </source>
</evidence>
<dbReference type="InterPro" id="IPR013986">
    <property type="entry name" value="DExx_box_DNA_helicase_dom_sf"/>
</dbReference>
<comment type="similarity">
    <text evidence="1">Belongs to the helicase family. UvrD subfamily.</text>
</comment>
<dbReference type="Proteomes" id="UP000671908">
    <property type="component" value="Chromosome"/>
</dbReference>
<feature type="domain" description="UvrD-like helicase ATP-binding" evidence="13">
    <location>
        <begin position="10"/>
        <end position="278"/>
    </location>
</feature>